<organism evidence="4 5">
    <name type="scientific">Parascaris univalens</name>
    <name type="common">Nematode worm</name>
    <dbReference type="NCBI Taxonomy" id="6257"/>
    <lineage>
        <taxon>Eukaryota</taxon>
        <taxon>Metazoa</taxon>
        <taxon>Ecdysozoa</taxon>
        <taxon>Nematoda</taxon>
        <taxon>Chromadorea</taxon>
        <taxon>Rhabditida</taxon>
        <taxon>Spirurina</taxon>
        <taxon>Ascaridomorpha</taxon>
        <taxon>Ascaridoidea</taxon>
        <taxon>Ascarididae</taxon>
        <taxon>Parascaris</taxon>
    </lineage>
</organism>
<reference evidence="5" key="1">
    <citation type="submission" date="2022-11" db="UniProtKB">
        <authorList>
            <consortium name="WormBaseParasite"/>
        </authorList>
    </citation>
    <scope>IDENTIFICATION</scope>
</reference>
<dbReference type="SUPFAM" id="SSF48334">
    <property type="entry name" value="DNA repair protein MutS, domain III"/>
    <property type="match status" value="1"/>
</dbReference>
<comment type="similarity">
    <text evidence="1">Belongs to the DNA mismatch repair MutS family.</text>
</comment>
<proteinExistence type="inferred from homology"/>
<dbReference type="InterPro" id="IPR036187">
    <property type="entry name" value="DNA_mismatch_repair_MutS_sf"/>
</dbReference>
<dbReference type="GO" id="GO:0140664">
    <property type="term" value="F:ATP-dependent DNA damage sensor activity"/>
    <property type="evidence" value="ECO:0007669"/>
    <property type="project" value="InterPro"/>
</dbReference>
<dbReference type="GO" id="GO:0006298">
    <property type="term" value="P:mismatch repair"/>
    <property type="evidence" value="ECO:0007669"/>
    <property type="project" value="InterPro"/>
</dbReference>
<dbReference type="GO" id="GO:0005634">
    <property type="term" value="C:nucleus"/>
    <property type="evidence" value="ECO:0007669"/>
    <property type="project" value="TreeGrafter"/>
</dbReference>
<dbReference type="InterPro" id="IPR007696">
    <property type="entry name" value="DNA_mismatch_repair_MutS_core"/>
</dbReference>
<dbReference type="InterPro" id="IPR045076">
    <property type="entry name" value="MutS"/>
</dbReference>
<evidence type="ECO:0000256" key="2">
    <source>
        <dbReference type="SAM" id="MobiDB-lite"/>
    </source>
</evidence>
<feature type="domain" description="DNA mismatch repair protein MutS core" evidence="3">
    <location>
        <begin position="230"/>
        <end position="395"/>
    </location>
</feature>
<protein>
    <submittedName>
        <fullName evidence="5">DNA mismatch repair protein MutS core domain-containing protein</fullName>
    </submittedName>
</protein>
<feature type="compositionally biased region" description="Acidic residues" evidence="2">
    <location>
        <begin position="110"/>
        <end position="124"/>
    </location>
</feature>
<dbReference type="GO" id="GO:0051026">
    <property type="term" value="P:chiasma assembly"/>
    <property type="evidence" value="ECO:0007669"/>
    <property type="project" value="TreeGrafter"/>
</dbReference>
<feature type="region of interest" description="Disordered" evidence="2">
    <location>
        <begin position="93"/>
        <end position="124"/>
    </location>
</feature>
<dbReference type="PANTHER" id="PTHR11361">
    <property type="entry name" value="DNA MISMATCH REPAIR PROTEIN MUTS FAMILY MEMBER"/>
    <property type="match status" value="1"/>
</dbReference>
<dbReference type="Gene3D" id="1.10.1420.10">
    <property type="match status" value="1"/>
</dbReference>
<evidence type="ECO:0000313" key="5">
    <source>
        <dbReference type="WBParaSite" id="PgE201_g001_t07"/>
    </source>
</evidence>
<evidence type="ECO:0000313" key="4">
    <source>
        <dbReference type="Proteomes" id="UP000887569"/>
    </source>
</evidence>
<dbReference type="Pfam" id="PF05192">
    <property type="entry name" value="MutS_III"/>
    <property type="match status" value="1"/>
</dbReference>
<evidence type="ECO:0000259" key="3">
    <source>
        <dbReference type="Pfam" id="PF05192"/>
    </source>
</evidence>
<evidence type="ECO:0000256" key="1">
    <source>
        <dbReference type="ARBA" id="ARBA00006271"/>
    </source>
</evidence>
<name>A0A915A444_PARUN</name>
<dbReference type="PANTHER" id="PTHR11361:SF20">
    <property type="entry name" value="MUTS PROTEIN HOMOLOG 5"/>
    <property type="match status" value="1"/>
</dbReference>
<dbReference type="Proteomes" id="UP000887569">
    <property type="component" value="Unplaced"/>
</dbReference>
<accession>A0A915A444</accession>
<dbReference type="GO" id="GO:0030983">
    <property type="term" value="F:mismatched DNA binding"/>
    <property type="evidence" value="ECO:0007669"/>
    <property type="project" value="InterPro"/>
</dbReference>
<dbReference type="GO" id="GO:0005524">
    <property type="term" value="F:ATP binding"/>
    <property type="evidence" value="ECO:0007669"/>
    <property type="project" value="InterPro"/>
</dbReference>
<sequence>HFITATILSIYYHRGKLGAAYYNEQTAVVYIMHDVSEDLEFRALDPLLRQVCPTVVLASKEQNIALLTFLNNSYNGDGDRISCGIGKDASIETSERDLTSNSTDGTGEVTGDDEGGGNEDECKSDEEGGVAFRVCDLHLLPEVAYDFDGAKRRIAALFESIALNEEQNSLKLAFRVDITFTCMVRAFGALLKYLDAVRLGVEFEDYNVKTPIIRIRTFTIEHMLEMHETTFSALCIFQKQESPSVSAASTSQSRREGISLFRMCDRCCSRPGKVLLRRWFECPTMDCDVLKNRLNAVEFFAQECNLVAANFVRKRLKSICSPKGILKRAQGGQLTAKDWRKLCLTCRSAFEISEYIKLRGLKFDLLTDDVRCFDEDIVRLAAVIAEIVNFEEAEIENRFVVNRGVDHHLDERIYH</sequence>
<dbReference type="WBParaSite" id="PgE201_g001_t07">
    <property type="protein sequence ID" value="PgE201_g001_t07"/>
    <property type="gene ID" value="PgE201_g001"/>
</dbReference>
<dbReference type="AlphaFoldDB" id="A0A915A444"/>
<keyword evidence="4" id="KW-1185">Reference proteome</keyword>